<keyword evidence="5" id="KW-0324">Glycolysis</keyword>
<protein>
    <submittedName>
        <fullName evidence="6">ADP-specific phosphofructokinase</fullName>
        <ecNumber evidence="6">2.7.1.146</ecNumber>
    </submittedName>
</protein>
<dbReference type="Pfam" id="PF04587">
    <property type="entry name" value="ADP_PFK_GK"/>
    <property type="match status" value="1"/>
</dbReference>
<dbReference type="GO" id="GO:0043844">
    <property type="term" value="F:ADP-specific phosphofructokinase activity"/>
    <property type="evidence" value="ECO:0007669"/>
    <property type="project" value="UniProtKB-EC"/>
</dbReference>
<evidence type="ECO:0000256" key="1">
    <source>
        <dbReference type="ARBA" id="ARBA00022679"/>
    </source>
</evidence>
<evidence type="ECO:0000256" key="4">
    <source>
        <dbReference type="ARBA" id="ARBA00022842"/>
    </source>
</evidence>
<dbReference type="PROSITE" id="PS51255">
    <property type="entry name" value="ADPK"/>
    <property type="match status" value="1"/>
</dbReference>
<evidence type="ECO:0000256" key="5">
    <source>
        <dbReference type="ARBA" id="ARBA00023152"/>
    </source>
</evidence>
<evidence type="ECO:0000256" key="3">
    <source>
        <dbReference type="ARBA" id="ARBA00022777"/>
    </source>
</evidence>
<evidence type="ECO:0000313" key="6">
    <source>
        <dbReference type="EMBL" id="EMA40061.1"/>
    </source>
</evidence>
<proteinExistence type="predicted"/>
<keyword evidence="1 6" id="KW-0808">Transferase</keyword>
<name>M0M310_9EURY</name>
<dbReference type="EC" id="2.7.1.146" evidence="6"/>
<dbReference type="PATRIC" id="fig|1227454.3.peg.1571"/>
<gene>
    <name evidence="6" type="ORF">C446_07819</name>
</gene>
<accession>M0M310</accession>
<organism evidence="6 7">
    <name type="scientific">Halobiforma nitratireducens JCM 10879</name>
    <dbReference type="NCBI Taxonomy" id="1227454"/>
    <lineage>
        <taxon>Archaea</taxon>
        <taxon>Methanobacteriati</taxon>
        <taxon>Methanobacteriota</taxon>
        <taxon>Stenosarchaea group</taxon>
        <taxon>Halobacteria</taxon>
        <taxon>Halobacteriales</taxon>
        <taxon>Natrialbaceae</taxon>
        <taxon>Halobiforma</taxon>
    </lineage>
</organism>
<dbReference type="EMBL" id="AOMA01000077">
    <property type="protein sequence ID" value="EMA40061.1"/>
    <property type="molecule type" value="Genomic_DNA"/>
</dbReference>
<evidence type="ECO:0000313" key="7">
    <source>
        <dbReference type="Proteomes" id="UP000011607"/>
    </source>
</evidence>
<dbReference type="InterPro" id="IPR029056">
    <property type="entry name" value="Ribokinase-like"/>
</dbReference>
<evidence type="ECO:0000256" key="2">
    <source>
        <dbReference type="ARBA" id="ARBA00022723"/>
    </source>
</evidence>
<sequence length="148" mass="16404">MNAEEDVKTNLLTALGTAPITYTYLVSERQLSMFERPETVRYPAVEDGQVSYVPLPEAVTADRTKINWVFEFGDGDEFFGVTAPTDARFIAASRPPEFDLSAGALDEAIDQVGETVDGALLAGYHNLTPDNVERGYEETHRHAREVLH</sequence>
<dbReference type="STRING" id="1227454.C446_07819"/>
<dbReference type="InterPro" id="IPR007666">
    <property type="entry name" value="ADP_PFK/GK"/>
</dbReference>
<dbReference type="eggNOG" id="arCOG03370">
    <property type="taxonomic scope" value="Archaea"/>
</dbReference>
<dbReference type="SUPFAM" id="SSF53613">
    <property type="entry name" value="Ribokinase-like"/>
    <property type="match status" value="1"/>
</dbReference>
<dbReference type="AlphaFoldDB" id="M0M310"/>
<dbReference type="Proteomes" id="UP000011607">
    <property type="component" value="Unassembled WGS sequence"/>
</dbReference>
<keyword evidence="3 6" id="KW-0418">Kinase</keyword>
<keyword evidence="7" id="KW-1185">Reference proteome</keyword>
<dbReference type="GO" id="GO:0006096">
    <property type="term" value="P:glycolytic process"/>
    <property type="evidence" value="ECO:0007669"/>
    <property type="project" value="UniProtKB-KW"/>
</dbReference>
<dbReference type="Gene3D" id="3.40.1190.20">
    <property type="match status" value="1"/>
</dbReference>
<reference evidence="6 7" key="1">
    <citation type="journal article" date="2014" name="PLoS Genet.">
        <title>Phylogenetically driven sequencing of extremely halophilic archaea reveals strategies for static and dynamic osmo-response.</title>
        <authorList>
            <person name="Becker E.A."/>
            <person name="Seitzer P.M."/>
            <person name="Tritt A."/>
            <person name="Larsen D."/>
            <person name="Krusor M."/>
            <person name="Yao A.I."/>
            <person name="Wu D."/>
            <person name="Madern D."/>
            <person name="Eisen J.A."/>
            <person name="Darling A.E."/>
            <person name="Facciotti M.T."/>
        </authorList>
    </citation>
    <scope>NUCLEOTIDE SEQUENCE [LARGE SCALE GENOMIC DNA]</scope>
    <source>
        <strain evidence="6 7">JCM 10879</strain>
    </source>
</reference>
<keyword evidence="2" id="KW-0479">Metal-binding</keyword>
<comment type="caution">
    <text evidence="6">The sequence shown here is derived from an EMBL/GenBank/DDBJ whole genome shotgun (WGS) entry which is preliminary data.</text>
</comment>
<keyword evidence="4" id="KW-0460">Magnesium</keyword>
<dbReference type="GO" id="GO:0046872">
    <property type="term" value="F:metal ion binding"/>
    <property type="evidence" value="ECO:0007669"/>
    <property type="project" value="UniProtKB-KW"/>
</dbReference>